<feature type="region of interest" description="Disordered" evidence="1">
    <location>
        <begin position="1"/>
        <end position="22"/>
    </location>
</feature>
<dbReference type="Proteomes" id="UP000615446">
    <property type="component" value="Unassembled WGS sequence"/>
</dbReference>
<evidence type="ECO:0000256" key="1">
    <source>
        <dbReference type="SAM" id="MobiDB-lite"/>
    </source>
</evidence>
<reference evidence="2" key="1">
    <citation type="submission" date="2019-10" db="EMBL/GenBank/DDBJ databases">
        <title>Conservation and host-specific expression of non-tandemly repeated heterogenous ribosome RNA gene in arbuscular mycorrhizal fungi.</title>
        <authorList>
            <person name="Maeda T."/>
            <person name="Kobayashi Y."/>
            <person name="Nakagawa T."/>
            <person name="Ezawa T."/>
            <person name="Yamaguchi K."/>
            <person name="Bino T."/>
            <person name="Nishimoto Y."/>
            <person name="Shigenobu S."/>
            <person name="Kawaguchi M."/>
        </authorList>
    </citation>
    <scope>NUCLEOTIDE SEQUENCE</scope>
    <source>
        <strain evidence="2">HR1</strain>
    </source>
</reference>
<evidence type="ECO:0000313" key="2">
    <source>
        <dbReference type="EMBL" id="GET04007.1"/>
    </source>
</evidence>
<comment type="caution">
    <text evidence="2">The sequence shown here is derived from an EMBL/GenBank/DDBJ whole genome shotgun (WGS) entry which is preliminary data.</text>
</comment>
<proteinExistence type="predicted"/>
<organism evidence="2 3">
    <name type="scientific">Rhizophagus clarus</name>
    <dbReference type="NCBI Taxonomy" id="94130"/>
    <lineage>
        <taxon>Eukaryota</taxon>
        <taxon>Fungi</taxon>
        <taxon>Fungi incertae sedis</taxon>
        <taxon>Mucoromycota</taxon>
        <taxon>Glomeromycotina</taxon>
        <taxon>Glomeromycetes</taxon>
        <taxon>Glomerales</taxon>
        <taxon>Glomeraceae</taxon>
        <taxon>Rhizophagus</taxon>
    </lineage>
</organism>
<accession>A0A8H3MGN2</accession>
<gene>
    <name evidence="2" type="ORF">RCL2_003030800</name>
</gene>
<dbReference type="AlphaFoldDB" id="A0A8H3MGN2"/>
<evidence type="ECO:0000313" key="3">
    <source>
        <dbReference type="Proteomes" id="UP000615446"/>
    </source>
</evidence>
<sequence>MDNNPLQNNHDGRTFSESNNLQQSIIQPEHERSIYNAVSDFSAANDDNIFQTTHINNNYTHQPLSESTTSVSSSYIPQYYDRPQPIENTTSTLGSLNMTLLNLKSLVLISLDLKLLLYPLLLNKITIIRIILLRILRNLLVFNKFINSLTKIFCNLNIKIFNVFPRGKERRKKPMLKIVDNPESTAAIIQPEQEYSPNIVVASSDFSINDDNVFPTSQANNNCYVYQPTSNGNIASISQPNPLMQVFRRQEYTLAI</sequence>
<dbReference type="EMBL" id="BLAL01000338">
    <property type="protein sequence ID" value="GET04007.1"/>
    <property type="molecule type" value="Genomic_DNA"/>
</dbReference>
<name>A0A8H3MGN2_9GLOM</name>
<protein>
    <submittedName>
        <fullName evidence="2">Uncharacterized protein</fullName>
    </submittedName>
</protein>
<dbReference type="OrthoDB" id="2310789at2759"/>